<evidence type="ECO:0000313" key="2">
    <source>
        <dbReference type="EMBL" id="KAF7471055.1"/>
    </source>
</evidence>
<sequence length="112" mass="12854">MEALVTEKATQIHICLQVLNTWLNSLKDSERERAMWCAARILGFTAKMNNFEVEIQFTWLGCLVRLLAIRCQDPVDNICFLSAQAVYNLYCILQQQKHMGSLLSPLLLRPPT</sequence>
<protein>
    <recommendedName>
        <fullName evidence="1">Maestro-like HEAT-repeats domain-containing protein</fullName>
    </recommendedName>
</protein>
<evidence type="ECO:0000313" key="3">
    <source>
        <dbReference type="EMBL" id="VTJ88347.1"/>
    </source>
</evidence>
<gene>
    <name evidence="2" type="ORF">GHT09_017708</name>
    <name evidence="3" type="ORF">MONAX_5E014404</name>
</gene>
<dbReference type="InterPro" id="IPR048465">
    <property type="entry name" value="Maestro-like_HEAT"/>
</dbReference>
<accession>A0A5E4D2G1</accession>
<dbReference type="GO" id="GO:0005737">
    <property type="term" value="C:cytoplasm"/>
    <property type="evidence" value="ECO:0007669"/>
    <property type="project" value="TreeGrafter"/>
</dbReference>
<organism evidence="3 4">
    <name type="scientific">Marmota monax</name>
    <name type="common">Woodchuck</name>
    <dbReference type="NCBI Taxonomy" id="9995"/>
    <lineage>
        <taxon>Eukaryota</taxon>
        <taxon>Metazoa</taxon>
        <taxon>Chordata</taxon>
        <taxon>Craniata</taxon>
        <taxon>Vertebrata</taxon>
        <taxon>Euteleostomi</taxon>
        <taxon>Mammalia</taxon>
        <taxon>Eutheria</taxon>
        <taxon>Euarchontoglires</taxon>
        <taxon>Glires</taxon>
        <taxon>Rodentia</taxon>
        <taxon>Sciuromorpha</taxon>
        <taxon>Sciuridae</taxon>
        <taxon>Xerinae</taxon>
        <taxon>Marmotini</taxon>
        <taxon>Marmota</taxon>
    </lineage>
</organism>
<feature type="domain" description="Maestro-like HEAT-repeats" evidence="1">
    <location>
        <begin position="30"/>
        <end position="99"/>
    </location>
</feature>
<dbReference type="PANTHER" id="PTHR23120">
    <property type="entry name" value="MAESTRO-RELATED HEAT DOMAIN-CONTAINING"/>
    <property type="match status" value="1"/>
</dbReference>
<dbReference type="Proteomes" id="UP000335636">
    <property type="component" value="Unassembled WGS sequence"/>
</dbReference>
<reference evidence="3 4" key="1">
    <citation type="submission" date="2019-04" db="EMBL/GenBank/DDBJ databases">
        <authorList>
            <person name="Alioto T."/>
            <person name="Alioto T."/>
        </authorList>
    </citation>
    <scope>NUCLEOTIDE SEQUENCE [LARGE SCALE GENOMIC DNA]</scope>
</reference>
<dbReference type="PANTHER" id="PTHR23120:SF45">
    <property type="entry name" value="MAESTRO HEAT LIKE REPEAT FAMILY MEMBER 1"/>
    <property type="match status" value="1"/>
</dbReference>
<evidence type="ECO:0000313" key="4">
    <source>
        <dbReference type="Proteomes" id="UP000335636"/>
    </source>
</evidence>
<proteinExistence type="predicted"/>
<reference evidence="2" key="2">
    <citation type="submission" date="2020-08" db="EMBL/GenBank/DDBJ databases">
        <authorList>
            <person name="Shumante A."/>
            <person name="Zimin A.V."/>
            <person name="Puiu D."/>
            <person name="Salzberg S.L."/>
        </authorList>
    </citation>
    <scope>NUCLEOTIDE SEQUENCE</scope>
    <source>
        <strain evidence="2">WC2-LM</strain>
        <tissue evidence="2">Liver</tissue>
    </source>
</reference>
<dbReference type="EMBL" id="CABDUW010002922">
    <property type="protein sequence ID" value="VTJ88347.1"/>
    <property type="molecule type" value="Genomic_DNA"/>
</dbReference>
<dbReference type="EMBL" id="WJEC01006872">
    <property type="protein sequence ID" value="KAF7471055.1"/>
    <property type="molecule type" value="Genomic_DNA"/>
</dbReference>
<dbReference type="Pfam" id="PF21047">
    <property type="entry name" value="HEAT_Maestro"/>
    <property type="match status" value="1"/>
</dbReference>
<name>A0A5E4D2G1_MARMO</name>
<dbReference type="AlphaFoldDB" id="A0A5E4D2G1"/>
<dbReference type="InterPro" id="IPR045206">
    <property type="entry name" value="Maestro_heat-like_prot"/>
</dbReference>
<keyword evidence="4" id="KW-1185">Reference proteome</keyword>
<dbReference type="Proteomes" id="UP000662637">
    <property type="component" value="Unassembled WGS sequence"/>
</dbReference>
<evidence type="ECO:0000259" key="1">
    <source>
        <dbReference type="Pfam" id="PF21047"/>
    </source>
</evidence>